<dbReference type="RefSeq" id="WP_075364032.1">
    <property type="nucleotide sequence ID" value="NZ_MLBF01000006.1"/>
</dbReference>
<dbReference type="Proteomes" id="UP000186102">
    <property type="component" value="Unassembled WGS sequence"/>
</dbReference>
<evidence type="ECO:0000313" key="1">
    <source>
        <dbReference type="EMBL" id="OLN32852.1"/>
    </source>
</evidence>
<protein>
    <submittedName>
        <fullName evidence="1">Uncharacterized protein</fullName>
    </submittedName>
</protein>
<dbReference type="OrthoDB" id="1797336at2"/>
<dbReference type="PROSITE" id="PS51257">
    <property type="entry name" value="PROKAR_LIPOPROTEIN"/>
    <property type="match status" value="1"/>
</dbReference>
<accession>A0A1Q8QZR0</accession>
<name>A0A1Q8QZR0_9FIRM</name>
<dbReference type="EMBL" id="MLBF01000006">
    <property type="protein sequence ID" value="OLN32852.1"/>
    <property type="molecule type" value="Genomic_DNA"/>
</dbReference>
<dbReference type="AlphaFoldDB" id="A0A1Q8QZR0"/>
<proteinExistence type="predicted"/>
<gene>
    <name evidence="1" type="ORF">DSOL_1298</name>
</gene>
<comment type="caution">
    <text evidence="1">The sequence shown here is derived from an EMBL/GenBank/DDBJ whole genome shotgun (WGS) entry which is preliminary data.</text>
</comment>
<evidence type="ECO:0000313" key="2">
    <source>
        <dbReference type="Proteomes" id="UP000186102"/>
    </source>
</evidence>
<sequence>MGKLRKWKLFIPIIFFVALLVISASGCASNSTINSSDQAIKVSPQSTPIAIPFDKIAGRLLETSDFPVFLPAYLPAPYTGEEWFLNLESSNNKFTIEIDLRSRGNKTGMYVGTLSGNVGNPPVSPLEKQFISENRELKTIKLTNEIECKEYIIDPAAGKAISWESGQWGYFVAAQPDSKEGSTISYASQIINLIGGNGLALSEFPGRLYFFYTGANHPTTEIFWKVNNSVWYQLDWRDDPSNAIKILRSMKQIGINEQTK</sequence>
<reference evidence="1 2" key="1">
    <citation type="submission" date="2016-09" db="EMBL/GenBank/DDBJ databases">
        <title>Complete genome of Desulfosporosinus sp. OL.</title>
        <authorList>
            <person name="Mardanov A."/>
            <person name="Beletsky A."/>
            <person name="Panova A."/>
            <person name="Karnachuk O."/>
            <person name="Ravin N."/>
        </authorList>
    </citation>
    <scope>NUCLEOTIDE SEQUENCE [LARGE SCALE GENOMIC DNA]</scope>
    <source>
        <strain evidence="1 2">OL</strain>
    </source>
</reference>
<keyword evidence="2" id="KW-1185">Reference proteome</keyword>
<organism evidence="1 2">
    <name type="scientific">Desulfosporosinus metallidurans</name>
    <dbReference type="NCBI Taxonomy" id="1888891"/>
    <lineage>
        <taxon>Bacteria</taxon>
        <taxon>Bacillati</taxon>
        <taxon>Bacillota</taxon>
        <taxon>Clostridia</taxon>
        <taxon>Eubacteriales</taxon>
        <taxon>Desulfitobacteriaceae</taxon>
        <taxon>Desulfosporosinus</taxon>
    </lineage>
</organism>